<feature type="transmembrane region" description="Helical" evidence="6">
    <location>
        <begin position="33"/>
        <end position="59"/>
    </location>
</feature>
<evidence type="ECO:0000313" key="8">
    <source>
        <dbReference type="Proteomes" id="UP000825123"/>
    </source>
</evidence>
<feature type="transmembrane region" description="Helical" evidence="6">
    <location>
        <begin position="292"/>
        <end position="312"/>
    </location>
</feature>
<feature type="transmembrane region" description="Helical" evidence="6">
    <location>
        <begin position="478"/>
        <end position="497"/>
    </location>
</feature>
<comment type="subcellular location">
    <subcellularLocation>
        <location evidence="1">Cell membrane</location>
        <topology evidence="1">Multi-pass membrane protein</topology>
    </subcellularLocation>
</comment>
<organism evidence="7 8">
    <name type="scientific">Stygiolobus caldivivus</name>
    <dbReference type="NCBI Taxonomy" id="2824673"/>
    <lineage>
        <taxon>Archaea</taxon>
        <taxon>Thermoproteota</taxon>
        <taxon>Thermoprotei</taxon>
        <taxon>Sulfolobales</taxon>
        <taxon>Sulfolobaceae</taxon>
        <taxon>Stygiolobus</taxon>
    </lineage>
</organism>
<dbReference type="InterPro" id="IPR050367">
    <property type="entry name" value="APC_superfamily"/>
</dbReference>
<dbReference type="RefSeq" id="WP_221288967.1">
    <property type="nucleotide sequence ID" value="NZ_AP024597.1"/>
</dbReference>
<dbReference type="PANTHER" id="PTHR42770">
    <property type="entry name" value="AMINO ACID TRANSPORTER-RELATED"/>
    <property type="match status" value="1"/>
</dbReference>
<evidence type="ECO:0000313" key="7">
    <source>
        <dbReference type="EMBL" id="BCU68966.1"/>
    </source>
</evidence>
<reference evidence="7 8" key="1">
    <citation type="submission" date="2021-04" db="EMBL/GenBank/DDBJ databases">
        <title>Complete genome sequence of Stygiolobus sp. KN-1.</title>
        <authorList>
            <person name="Nakamura K."/>
            <person name="Sakai H."/>
            <person name="Kurosawa N."/>
        </authorList>
    </citation>
    <scope>NUCLEOTIDE SEQUENCE [LARGE SCALE GENOMIC DNA]</scope>
    <source>
        <strain evidence="7 8">KN-1</strain>
    </source>
</reference>
<dbReference type="GO" id="GO:0022857">
    <property type="term" value="F:transmembrane transporter activity"/>
    <property type="evidence" value="ECO:0007669"/>
    <property type="project" value="InterPro"/>
</dbReference>
<feature type="transmembrane region" description="Helical" evidence="6">
    <location>
        <begin position="204"/>
        <end position="226"/>
    </location>
</feature>
<dbReference type="Pfam" id="PF13520">
    <property type="entry name" value="AA_permease_2"/>
    <property type="match status" value="1"/>
</dbReference>
<dbReference type="InterPro" id="IPR002293">
    <property type="entry name" value="AA/rel_permease1"/>
</dbReference>
<dbReference type="EMBL" id="AP024597">
    <property type="protein sequence ID" value="BCU68966.1"/>
    <property type="molecule type" value="Genomic_DNA"/>
</dbReference>
<feature type="transmembrane region" description="Helical" evidence="6">
    <location>
        <begin position="79"/>
        <end position="101"/>
    </location>
</feature>
<sequence>MSQQEVPRLKKGQVDTLGALVEEIAAMAPACDVVAFITSAIAYAFALTPLAFLLATLAMYLEVNTLYHLAKKHSSAGGYYGYVANAFGPIPATVVGLLYVLYQVTSTAAIPTYIGGAVIPAFLDYYYHIVLPAWIWVPLILVFVIVPIVLAILGIRPQISVLKFASLFEVAFLAVIGAIVIAKAPDNTLAVFNPLAWPQYASEYAPLGGPGGALGLAMVFSITSFIGYGGSAPLGEEVKHPRQILRALSLGVFIVGAVLTEMAYAIVVGWGVNNLGALANNPNPDVQTIPGIIVMGLYLGIIGSMGLFLVAMNSAFSDAVSMQSNAGRVYFSMARDNVIPKWFAKIHPKYHTPYRALTFIGVASSIAAIATAFTMFAVNGLNPIQALTTTTANSNVLQALADTFEFLTTMALFGMVLTHFLLNTSLITLFYRLKERHKDELHAILHIAQHYAAPIVATGILGYALYASIWPPVFPETPAAIVSIAYLAFAIGYGLYLKFYKPHVLTQAGKKVNLWVEEGETSAREQR</sequence>
<keyword evidence="5 6" id="KW-0472">Membrane</keyword>
<feature type="transmembrane region" description="Helical" evidence="6">
    <location>
        <begin position="108"/>
        <end position="127"/>
    </location>
</feature>
<evidence type="ECO:0000256" key="1">
    <source>
        <dbReference type="ARBA" id="ARBA00004651"/>
    </source>
</evidence>
<dbReference type="Gene3D" id="1.20.1740.10">
    <property type="entry name" value="Amino acid/polyamine transporter I"/>
    <property type="match status" value="1"/>
</dbReference>
<feature type="transmembrane region" description="Helical" evidence="6">
    <location>
        <begin position="133"/>
        <end position="155"/>
    </location>
</feature>
<keyword evidence="3 6" id="KW-0812">Transmembrane</keyword>
<keyword evidence="8" id="KW-1185">Reference proteome</keyword>
<keyword evidence="2" id="KW-1003">Cell membrane</keyword>
<name>A0A8D5U402_9CREN</name>
<dbReference type="AlphaFoldDB" id="A0A8D5U402"/>
<keyword evidence="4 6" id="KW-1133">Transmembrane helix</keyword>
<evidence type="ECO:0000256" key="3">
    <source>
        <dbReference type="ARBA" id="ARBA00022692"/>
    </source>
</evidence>
<dbReference type="GeneID" id="66162016"/>
<dbReference type="Proteomes" id="UP000825123">
    <property type="component" value="Chromosome"/>
</dbReference>
<feature type="transmembrane region" description="Helical" evidence="6">
    <location>
        <begin position="356"/>
        <end position="378"/>
    </location>
</feature>
<feature type="transmembrane region" description="Helical" evidence="6">
    <location>
        <begin position="410"/>
        <end position="431"/>
    </location>
</feature>
<feature type="transmembrane region" description="Helical" evidence="6">
    <location>
        <begin position="247"/>
        <end position="272"/>
    </location>
</feature>
<evidence type="ECO:0000256" key="4">
    <source>
        <dbReference type="ARBA" id="ARBA00022989"/>
    </source>
</evidence>
<feature type="transmembrane region" description="Helical" evidence="6">
    <location>
        <begin position="443"/>
        <end position="466"/>
    </location>
</feature>
<accession>A0A8D5U402</accession>
<evidence type="ECO:0000256" key="6">
    <source>
        <dbReference type="SAM" id="Phobius"/>
    </source>
</evidence>
<dbReference type="KEGG" id="csty:KN1_02630"/>
<proteinExistence type="predicted"/>
<dbReference type="GO" id="GO:0005886">
    <property type="term" value="C:plasma membrane"/>
    <property type="evidence" value="ECO:0007669"/>
    <property type="project" value="UniProtKB-SubCell"/>
</dbReference>
<dbReference type="PIRSF" id="PIRSF006060">
    <property type="entry name" value="AA_transporter"/>
    <property type="match status" value="1"/>
</dbReference>
<evidence type="ECO:0000256" key="2">
    <source>
        <dbReference type="ARBA" id="ARBA00022475"/>
    </source>
</evidence>
<protein>
    <submittedName>
        <fullName evidence="7">Amino acid transporter</fullName>
    </submittedName>
</protein>
<dbReference type="PANTHER" id="PTHR42770:SF11">
    <property type="entry name" value="INNER MEMBRANE TRANSPORT PROTEIN YBAT"/>
    <property type="match status" value="1"/>
</dbReference>
<gene>
    <name evidence="7" type="ORF">KN1_02630</name>
</gene>
<evidence type="ECO:0000256" key="5">
    <source>
        <dbReference type="ARBA" id="ARBA00023136"/>
    </source>
</evidence>
<feature type="transmembrane region" description="Helical" evidence="6">
    <location>
        <begin position="167"/>
        <end position="184"/>
    </location>
</feature>